<dbReference type="GO" id="GO:0046933">
    <property type="term" value="F:proton-transporting ATP synthase activity, rotational mechanism"/>
    <property type="evidence" value="ECO:0007669"/>
    <property type="project" value="InterPro"/>
</dbReference>
<evidence type="ECO:0000256" key="3">
    <source>
        <dbReference type="ARBA" id="ARBA00005712"/>
    </source>
</evidence>
<dbReference type="InterPro" id="IPR020546">
    <property type="entry name" value="ATP_synth_F1_dsu/esu_N"/>
</dbReference>
<dbReference type="Gene3D" id="2.60.15.10">
    <property type="entry name" value="F0F1 ATP synthase delta/epsilon subunit, N-terminal"/>
    <property type="match status" value="1"/>
</dbReference>
<keyword evidence="8" id="KW-0066">ATP synthesis</keyword>
<evidence type="ECO:0000256" key="9">
    <source>
        <dbReference type="SAM" id="MobiDB-lite"/>
    </source>
</evidence>
<dbReference type="InterPro" id="IPR001469">
    <property type="entry name" value="ATP_synth_F1_dsu/esu"/>
</dbReference>
<dbReference type="EC" id="3.6.3.14" evidence="11"/>
<keyword evidence="5" id="KW-0375">Hydrogen ion transport</keyword>
<dbReference type="EMBL" id="APVH01000011">
    <property type="protein sequence ID" value="EPX84955.1"/>
    <property type="molecule type" value="Genomic_DNA"/>
</dbReference>
<name>S9S440_9RHOB</name>
<dbReference type="AlphaFoldDB" id="S9S440"/>
<feature type="region of interest" description="Disordered" evidence="9">
    <location>
        <begin position="128"/>
        <end position="152"/>
    </location>
</feature>
<keyword evidence="11" id="KW-0378">Hydrolase</keyword>
<comment type="function">
    <text evidence="1">Produces ATP from ADP in the presence of a proton gradient across the membrane.</text>
</comment>
<dbReference type="GO" id="GO:0045259">
    <property type="term" value="C:proton-transporting ATP synthase complex"/>
    <property type="evidence" value="ECO:0007669"/>
    <property type="project" value="UniProtKB-KW"/>
</dbReference>
<organism evidence="11 12">
    <name type="scientific">Salipiger mucosus DSM 16094</name>
    <dbReference type="NCBI Taxonomy" id="1123237"/>
    <lineage>
        <taxon>Bacteria</taxon>
        <taxon>Pseudomonadati</taxon>
        <taxon>Pseudomonadota</taxon>
        <taxon>Alphaproteobacteria</taxon>
        <taxon>Rhodobacterales</taxon>
        <taxon>Roseobacteraceae</taxon>
        <taxon>Salipiger</taxon>
    </lineage>
</organism>
<feature type="domain" description="ATP synthase F1 complex delta/epsilon subunit N-terminal" evidence="10">
    <location>
        <begin position="1"/>
        <end position="82"/>
    </location>
</feature>
<evidence type="ECO:0000313" key="11">
    <source>
        <dbReference type="EMBL" id="EPX84955.1"/>
    </source>
</evidence>
<dbReference type="Proteomes" id="UP000015347">
    <property type="component" value="Unassembled WGS sequence"/>
</dbReference>
<dbReference type="OrthoDB" id="272739at2"/>
<protein>
    <submittedName>
        <fullName evidence="11">Putative ATP synthase F1, epsilon subunit</fullName>
        <ecNumber evidence="11">3.6.3.14</ecNumber>
    </submittedName>
</protein>
<evidence type="ECO:0000256" key="4">
    <source>
        <dbReference type="ARBA" id="ARBA00022448"/>
    </source>
</evidence>
<keyword evidence="7" id="KW-0472">Membrane</keyword>
<keyword evidence="6" id="KW-0406">Ion transport</keyword>
<dbReference type="Pfam" id="PF02823">
    <property type="entry name" value="ATP-synt_DE_N"/>
    <property type="match status" value="1"/>
</dbReference>
<dbReference type="STRING" id="1123237.Salmuc_00552"/>
<proteinExistence type="inferred from homology"/>
<dbReference type="GO" id="GO:0016787">
    <property type="term" value="F:hydrolase activity"/>
    <property type="evidence" value="ECO:0007669"/>
    <property type="project" value="UniProtKB-KW"/>
</dbReference>
<gene>
    <name evidence="11" type="ORF">Salmuc_00552</name>
</gene>
<keyword evidence="8" id="KW-0139">CF(1)</keyword>
<evidence type="ECO:0000256" key="1">
    <source>
        <dbReference type="ARBA" id="ARBA00003543"/>
    </source>
</evidence>
<comment type="subcellular location">
    <subcellularLocation>
        <location evidence="2">Endomembrane system</location>
        <topology evidence="2">Peripheral membrane protein</topology>
    </subcellularLocation>
</comment>
<dbReference type="RefSeq" id="WP_020041143.1">
    <property type="nucleotide sequence ID" value="NZ_KE557273.1"/>
</dbReference>
<evidence type="ECO:0000256" key="6">
    <source>
        <dbReference type="ARBA" id="ARBA00023065"/>
    </source>
</evidence>
<evidence type="ECO:0000256" key="2">
    <source>
        <dbReference type="ARBA" id="ARBA00004184"/>
    </source>
</evidence>
<feature type="compositionally biased region" description="Basic and acidic residues" evidence="9">
    <location>
        <begin position="141"/>
        <end position="152"/>
    </location>
</feature>
<evidence type="ECO:0000313" key="12">
    <source>
        <dbReference type="Proteomes" id="UP000015347"/>
    </source>
</evidence>
<evidence type="ECO:0000256" key="5">
    <source>
        <dbReference type="ARBA" id="ARBA00022781"/>
    </source>
</evidence>
<keyword evidence="4" id="KW-0813">Transport</keyword>
<comment type="caution">
    <text evidence="11">The sequence shown here is derived from an EMBL/GenBank/DDBJ whole genome shotgun (WGS) entry which is preliminary data.</text>
</comment>
<dbReference type="InterPro" id="IPR036771">
    <property type="entry name" value="ATPsynth_dsu/esu_N"/>
</dbReference>
<dbReference type="GO" id="GO:0012505">
    <property type="term" value="C:endomembrane system"/>
    <property type="evidence" value="ECO:0007669"/>
    <property type="project" value="UniProtKB-SubCell"/>
</dbReference>
<dbReference type="CDD" id="cd12152">
    <property type="entry name" value="F1-ATPase_delta"/>
    <property type="match status" value="1"/>
</dbReference>
<comment type="similarity">
    <text evidence="3">Belongs to the ATPase epsilon chain family.</text>
</comment>
<keyword evidence="12" id="KW-1185">Reference proteome</keyword>
<evidence type="ECO:0000259" key="10">
    <source>
        <dbReference type="Pfam" id="PF02823"/>
    </source>
</evidence>
<evidence type="ECO:0000256" key="8">
    <source>
        <dbReference type="ARBA" id="ARBA00023196"/>
    </source>
</evidence>
<dbReference type="eggNOG" id="COG0355">
    <property type="taxonomic scope" value="Bacteria"/>
</dbReference>
<accession>S9S440</accession>
<dbReference type="HOGENOM" id="CLU_149174_0_0_5"/>
<evidence type="ECO:0000256" key="7">
    <source>
        <dbReference type="ARBA" id="ARBA00023136"/>
    </source>
</evidence>
<sequence length="152" mass="16317">MRLVVSTPTSRVVDIDGVRRIRAEDRTGAFGIAPGHADFLTLLPVSVVNWLDAEGSEGFALVRAGVLTVHGGDLVEIAARDAYTEAQLATLGDRALAELERADETEDVARLSDTRLHLATMRQVERVLRSGRASAGSEPPMLDRRGTGEAGR</sequence>
<dbReference type="SUPFAM" id="SSF51344">
    <property type="entry name" value="Epsilon subunit of F1F0-ATP synthase N-terminal domain"/>
    <property type="match status" value="1"/>
</dbReference>
<reference evidence="12" key="1">
    <citation type="journal article" date="2014" name="Stand. Genomic Sci.">
        <title>Genome sequence of the exopolysaccharide-producing Salipiger mucosus type strain (DSM 16094(T)), a moderately halophilic member of the Roseobacter clade.</title>
        <authorList>
            <person name="Riedel T."/>
            <person name="Spring S."/>
            <person name="Fiebig A."/>
            <person name="Petersen J."/>
            <person name="Kyrpides N.C."/>
            <person name="Goker M."/>
            <person name="Klenk H.P."/>
        </authorList>
    </citation>
    <scope>NUCLEOTIDE SEQUENCE [LARGE SCALE GENOMIC DNA]</scope>
    <source>
        <strain evidence="12">DSM 16094</strain>
    </source>
</reference>